<feature type="domain" description="Aminoglycoside phosphotransferase" evidence="1">
    <location>
        <begin position="45"/>
        <end position="265"/>
    </location>
</feature>
<dbReference type="InterPro" id="IPR047175">
    <property type="entry name" value="CotS-like"/>
</dbReference>
<dbReference type="Proteomes" id="UP000013523">
    <property type="component" value="Chromosome"/>
</dbReference>
<gene>
    <name evidence="2" type="ORF">Clopa_2213</name>
</gene>
<accession>R4KBU2</accession>
<dbReference type="GO" id="GO:0042601">
    <property type="term" value="C:endospore-forming forespore"/>
    <property type="evidence" value="ECO:0007669"/>
    <property type="project" value="TreeGrafter"/>
</dbReference>
<dbReference type="Gene3D" id="3.30.200.20">
    <property type="entry name" value="Phosphorylase Kinase, domain 1"/>
    <property type="match status" value="1"/>
</dbReference>
<evidence type="ECO:0000313" key="2">
    <source>
        <dbReference type="EMBL" id="AGK97090.1"/>
    </source>
</evidence>
<keyword evidence="2" id="KW-0167">Capsid protein</keyword>
<evidence type="ECO:0000313" key="3">
    <source>
        <dbReference type="Proteomes" id="UP000013523"/>
    </source>
</evidence>
<name>R4KBU2_CLOPA</name>
<dbReference type="Pfam" id="PF01636">
    <property type="entry name" value="APH"/>
    <property type="match status" value="1"/>
</dbReference>
<dbReference type="SUPFAM" id="SSF56112">
    <property type="entry name" value="Protein kinase-like (PK-like)"/>
    <property type="match status" value="1"/>
</dbReference>
<protein>
    <submittedName>
        <fullName evidence="2">Spore coat protein, CotS family</fullName>
    </submittedName>
</protein>
<dbReference type="EMBL" id="CP003261">
    <property type="protein sequence ID" value="AGK97090.1"/>
    <property type="molecule type" value="Genomic_DNA"/>
</dbReference>
<dbReference type="KEGG" id="cpas:Clopa_2213"/>
<dbReference type="STRING" id="86416.Clopa_2213"/>
<dbReference type="HOGENOM" id="CLU_042636_2_0_9"/>
<dbReference type="PANTHER" id="PTHR39179">
    <property type="entry name" value="SPORE COAT PROTEIN I"/>
    <property type="match status" value="1"/>
</dbReference>
<sequence length="350" mass="41712">MPQPAVKYILLSEDKLRKFILSKYNLQDASICQVKFKDTDKQRAVYKIESNSKAYCLKKVYYTKEELLFVYSSIEWLYRFQLNVPRILPTESGGRFVIYNDMIFILTSWIEGEKCDYDNTTHIIESARTLAEMHKATENFFPIAGSNMRLGYEDISSSMNRHFHQLLSYSNLAFEYEDVFSSIFVKNFNICINLAKISNDVASHINSDNMRKSLCHLDFVNKNIIFDIDNKVWIIDFDKCKIDYCAHDISYFLRRFLKRENTNWDLKLLVNCLYEYENTLPLTIDDYRYILSYISFPQKYWKLARDYYNNIDKCNKAAFISLLEKTVKHTEKQLEMIYGFKNFIEKNYLL</sequence>
<keyword evidence="2" id="KW-0946">Virion</keyword>
<proteinExistence type="predicted"/>
<dbReference type="InterPro" id="IPR002575">
    <property type="entry name" value="Aminoglycoside_PTrfase"/>
</dbReference>
<dbReference type="RefSeq" id="WP_015615396.1">
    <property type="nucleotide sequence ID" value="NC_021182.1"/>
</dbReference>
<reference evidence="2 3" key="1">
    <citation type="submission" date="2012-01" db="EMBL/GenBank/DDBJ databases">
        <title>Complete sequence of chromosome of Clostridium pasteurianum BC1.</title>
        <authorList>
            <consortium name="US DOE Joint Genome Institute"/>
            <person name="Lucas S."/>
            <person name="Han J."/>
            <person name="Lapidus A."/>
            <person name="Cheng J.-F."/>
            <person name="Goodwin L."/>
            <person name="Pitluck S."/>
            <person name="Peters L."/>
            <person name="Mikhailova N."/>
            <person name="Teshima H."/>
            <person name="Detter J.C."/>
            <person name="Han C."/>
            <person name="Tapia R."/>
            <person name="Land M."/>
            <person name="Hauser L."/>
            <person name="Kyrpides N."/>
            <person name="Ivanova N."/>
            <person name="Pagani I."/>
            <person name="Dunn J."/>
            <person name="Taghavi S."/>
            <person name="Francis A."/>
            <person name="van der Lelie D."/>
            <person name="Woyke T."/>
        </authorList>
    </citation>
    <scope>NUCLEOTIDE SEQUENCE [LARGE SCALE GENOMIC DNA]</scope>
    <source>
        <strain evidence="2 3">BC1</strain>
    </source>
</reference>
<dbReference type="AlphaFoldDB" id="R4KBU2"/>
<dbReference type="NCBIfam" id="TIGR02906">
    <property type="entry name" value="spore_CotS"/>
    <property type="match status" value="1"/>
</dbReference>
<dbReference type="eggNOG" id="COG2334">
    <property type="taxonomic scope" value="Bacteria"/>
</dbReference>
<dbReference type="PANTHER" id="PTHR39179:SF1">
    <property type="entry name" value="SPORE COAT PROTEIN I"/>
    <property type="match status" value="1"/>
</dbReference>
<dbReference type="InterPro" id="IPR014255">
    <property type="entry name" value="Spore_coat_CotS"/>
</dbReference>
<organism evidence="2 3">
    <name type="scientific">Clostridium pasteurianum BC1</name>
    <dbReference type="NCBI Taxonomy" id="86416"/>
    <lineage>
        <taxon>Bacteria</taxon>
        <taxon>Bacillati</taxon>
        <taxon>Bacillota</taxon>
        <taxon>Clostridia</taxon>
        <taxon>Eubacteriales</taxon>
        <taxon>Clostridiaceae</taxon>
        <taxon>Clostridium</taxon>
    </lineage>
</organism>
<dbReference type="PATRIC" id="fig|86416.3.peg.2189"/>
<keyword evidence="3" id="KW-1185">Reference proteome</keyword>
<dbReference type="Gene3D" id="3.90.1200.10">
    <property type="match status" value="1"/>
</dbReference>
<dbReference type="OrthoDB" id="9771902at2"/>
<dbReference type="InterPro" id="IPR011009">
    <property type="entry name" value="Kinase-like_dom_sf"/>
</dbReference>
<evidence type="ECO:0000259" key="1">
    <source>
        <dbReference type="Pfam" id="PF01636"/>
    </source>
</evidence>